<dbReference type="GO" id="GO:0005524">
    <property type="term" value="F:ATP binding"/>
    <property type="evidence" value="ECO:0007669"/>
    <property type="project" value="UniProtKB-KW"/>
</dbReference>
<dbReference type="RefSeq" id="WP_018083930.1">
    <property type="nucleotide sequence ID" value="NZ_AQWM01000052.1"/>
</dbReference>
<sequence length="396" mass="43709">MADDRGEHVGLMAPVVPGSEARGRSELIDLALELAQKSAGFRRSLPAEIAASLSDLVRSMNCYYSNLIEGHNTHPVDIEKALRQDYSTDTAKRDLQLEATAHISVQAWIDGGGLTEGVFNLNAICDIHRKFYEHLPESLQWAENPDTGERIRVTGGELRAQDIQVGRHISISAGAVPRFLTRLEDAFRHLGKADRILGTAAAHHRLLWVHPFLDGNGRVARLVSHAMFLEQLDTGALWSISRGLARQVEAYKRHLASCDEIRHGDRDGRGNLSEGALVDFTRFFLKTALDQVEFMESLVQPDRLRARLKLWAKEEIDIGALPANSELVLDALLYRGEVNRGEIANITGVGDRQGRRIISGLTDAGVLSSPTPRGGLRLAFPATLAGRWMPGLFPEQ</sequence>
<dbReference type="EMBL" id="AWGB01000076">
    <property type="protein sequence ID" value="ESQ82482.1"/>
    <property type="molecule type" value="Genomic_DNA"/>
</dbReference>
<feature type="binding site" evidence="2">
    <location>
        <begin position="165"/>
        <end position="168"/>
    </location>
    <ligand>
        <name>ATP</name>
        <dbReference type="ChEBI" id="CHEBI:30616"/>
    </ligand>
</feature>
<dbReference type="STRING" id="1121022.GCA_000376105_04248"/>
<evidence type="ECO:0000313" key="4">
    <source>
        <dbReference type="EMBL" id="ESQ82482.1"/>
    </source>
</evidence>
<dbReference type="eggNOG" id="COG3177">
    <property type="taxonomic scope" value="Bacteria"/>
</dbReference>
<dbReference type="InterPro" id="IPR040198">
    <property type="entry name" value="Fido_containing"/>
</dbReference>
<proteinExistence type="predicted"/>
<accession>V4NKW3</accession>
<dbReference type="SUPFAM" id="SSF140931">
    <property type="entry name" value="Fic-like"/>
    <property type="match status" value="1"/>
</dbReference>
<dbReference type="Pfam" id="PF02661">
    <property type="entry name" value="Fic"/>
    <property type="match status" value="1"/>
</dbReference>
<evidence type="ECO:0000313" key="5">
    <source>
        <dbReference type="Proteomes" id="UP000017837"/>
    </source>
</evidence>
<feature type="active site" evidence="1">
    <location>
        <position position="210"/>
    </location>
</feature>
<evidence type="ECO:0000259" key="3">
    <source>
        <dbReference type="PROSITE" id="PS51459"/>
    </source>
</evidence>
<name>V4NKW3_9CAUL</name>
<dbReference type="Proteomes" id="UP000017837">
    <property type="component" value="Unassembled WGS sequence"/>
</dbReference>
<reference evidence="4 5" key="1">
    <citation type="journal article" date="2014" name="Nature">
        <title>Sequential evolution of bacterial morphology by co-option of a developmental regulator.</title>
        <authorList>
            <person name="Jiang C."/>
            <person name="Brown P.J."/>
            <person name="Ducret A."/>
            <person name="Brun Y.V."/>
        </authorList>
    </citation>
    <scope>NUCLEOTIDE SEQUENCE [LARGE SCALE GENOMIC DNA]</scope>
    <source>
        <strain evidence="4 5">DSM 16100</strain>
    </source>
</reference>
<dbReference type="AlphaFoldDB" id="V4NKW3"/>
<comment type="caution">
    <text evidence="4">The sequence shown here is derived from an EMBL/GenBank/DDBJ whole genome shotgun (WGS) entry which is preliminary data.</text>
</comment>
<keyword evidence="2" id="KW-0067">ATP-binding</keyword>
<dbReference type="Gene3D" id="1.10.3290.10">
    <property type="entry name" value="Fido-like domain"/>
    <property type="match status" value="1"/>
</dbReference>
<protein>
    <recommendedName>
        <fullName evidence="3">Fido domain-containing protein</fullName>
    </recommendedName>
</protein>
<dbReference type="PROSITE" id="PS51459">
    <property type="entry name" value="FIDO"/>
    <property type="match status" value="1"/>
</dbReference>
<dbReference type="InterPro" id="IPR003812">
    <property type="entry name" value="Fido"/>
</dbReference>
<organism evidence="4 5">
    <name type="scientific">Asticcacaulis benevestitus DSM 16100 = ATCC BAA-896</name>
    <dbReference type="NCBI Taxonomy" id="1121022"/>
    <lineage>
        <taxon>Bacteria</taxon>
        <taxon>Pseudomonadati</taxon>
        <taxon>Pseudomonadota</taxon>
        <taxon>Alphaproteobacteria</taxon>
        <taxon>Caulobacterales</taxon>
        <taxon>Caulobacteraceae</taxon>
        <taxon>Asticcacaulis</taxon>
    </lineage>
</organism>
<dbReference type="PANTHER" id="PTHR13504">
    <property type="entry name" value="FIDO DOMAIN-CONTAINING PROTEIN DDB_G0283145"/>
    <property type="match status" value="1"/>
</dbReference>
<evidence type="ECO:0000256" key="1">
    <source>
        <dbReference type="PIRSR" id="PIRSR640198-1"/>
    </source>
</evidence>
<keyword evidence="2" id="KW-0547">Nucleotide-binding</keyword>
<evidence type="ECO:0000256" key="2">
    <source>
        <dbReference type="PIRSR" id="PIRSR640198-2"/>
    </source>
</evidence>
<dbReference type="PATRIC" id="fig|1121022.4.peg.4289"/>
<dbReference type="PANTHER" id="PTHR13504:SF38">
    <property type="entry name" value="FIDO DOMAIN-CONTAINING PROTEIN"/>
    <property type="match status" value="1"/>
</dbReference>
<gene>
    <name evidence="4" type="ORF">ABENE_20930</name>
</gene>
<feature type="domain" description="Fido" evidence="3">
    <location>
        <begin position="119"/>
        <end position="286"/>
    </location>
</feature>
<feature type="binding site" evidence="2">
    <location>
        <begin position="214"/>
        <end position="221"/>
    </location>
    <ligand>
        <name>ATP</name>
        <dbReference type="ChEBI" id="CHEBI:30616"/>
    </ligand>
</feature>
<dbReference type="InterPro" id="IPR036597">
    <property type="entry name" value="Fido-like_dom_sf"/>
</dbReference>
<keyword evidence="5" id="KW-1185">Reference proteome</keyword>